<organism evidence="9 10">
    <name type="scientific">Colletotrichum sojae</name>
    <dbReference type="NCBI Taxonomy" id="2175907"/>
    <lineage>
        <taxon>Eukaryota</taxon>
        <taxon>Fungi</taxon>
        <taxon>Dikarya</taxon>
        <taxon>Ascomycota</taxon>
        <taxon>Pezizomycotina</taxon>
        <taxon>Sordariomycetes</taxon>
        <taxon>Hypocreomycetidae</taxon>
        <taxon>Glomerellales</taxon>
        <taxon>Glomerellaceae</taxon>
        <taxon>Colletotrichum</taxon>
        <taxon>Colletotrichum orchidearum species complex</taxon>
    </lineage>
</organism>
<feature type="transmembrane region" description="Helical" evidence="7">
    <location>
        <begin position="133"/>
        <end position="153"/>
    </location>
</feature>
<sequence length="374" mass="40749">MSTGLFQRDEALPPDENVGPISVALAAVLTALLIITTGLRIWVRAANRKLGWDDWTILLAAATCIARFAIVVKQAEHGNGRHRVYLTEWNYMMVNMYGWWGQILLFAAVAFLKASICLLILRIKDTKALKVMLYILMAGVLLTNFGVVIILIAECRPAGFWRGASAKCWPTEVRIYAIYATIAYSVLTDLICSLLPLAVVWNVKMPRMTKFSISLLMGLGLVATGFGVARAASLGISTTDLSWAYCIAGIWSNLELYLGVIAANLALARSVWAHFFGSGGGGGAHAIPGSTGRTNPSESGYLNSKLRGDRFEVPATMIRSSRSRGGSDTRGSDSDIPLEPGIQKKTEFWWTDVDEDGNRPTSSRPGSSREALRN</sequence>
<dbReference type="GO" id="GO:0016020">
    <property type="term" value="C:membrane"/>
    <property type="evidence" value="ECO:0007669"/>
    <property type="project" value="UniProtKB-SubCell"/>
</dbReference>
<evidence type="ECO:0000259" key="8">
    <source>
        <dbReference type="Pfam" id="PF20684"/>
    </source>
</evidence>
<evidence type="ECO:0000256" key="3">
    <source>
        <dbReference type="ARBA" id="ARBA00022989"/>
    </source>
</evidence>
<feature type="transmembrane region" description="Helical" evidence="7">
    <location>
        <begin position="55"/>
        <end position="72"/>
    </location>
</feature>
<feature type="region of interest" description="Disordered" evidence="6">
    <location>
        <begin position="317"/>
        <end position="374"/>
    </location>
</feature>
<dbReference type="EMBL" id="WIGN01000412">
    <property type="protein sequence ID" value="KAF6794285.1"/>
    <property type="molecule type" value="Genomic_DNA"/>
</dbReference>
<comment type="similarity">
    <text evidence="5">Belongs to the SAT4 family.</text>
</comment>
<feature type="transmembrane region" description="Helical" evidence="7">
    <location>
        <begin position="213"/>
        <end position="236"/>
    </location>
</feature>
<gene>
    <name evidence="9" type="ORF">CSOJ01_13710</name>
</gene>
<evidence type="ECO:0000313" key="10">
    <source>
        <dbReference type="Proteomes" id="UP000652219"/>
    </source>
</evidence>
<feature type="transmembrane region" description="Helical" evidence="7">
    <location>
        <begin position="173"/>
        <end position="201"/>
    </location>
</feature>
<reference evidence="9 10" key="1">
    <citation type="journal article" date="2020" name="Phytopathology">
        <title>Genome Sequence Resources of Colletotrichum truncatum, C. plurivorum, C. musicola, and C. sojae: Four Species Pathogenic to Soybean (Glycine max).</title>
        <authorList>
            <person name="Rogerio F."/>
            <person name="Boufleur T.R."/>
            <person name="Ciampi-Guillardi M."/>
            <person name="Sukno S.A."/>
            <person name="Thon M.R."/>
            <person name="Massola Junior N.S."/>
            <person name="Baroncelli R."/>
        </authorList>
    </citation>
    <scope>NUCLEOTIDE SEQUENCE [LARGE SCALE GENOMIC DNA]</scope>
    <source>
        <strain evidence="9 10">LFN0009</strain>
    </source>
</reference>
<proteinExistence type="inferred from homology"/>
<comment type="caution">
    <text evidence="9">The sequence shown here is derived from an EMBL/GenBank/DDBJ whole genome shotgun (WGS) entry which is preliminary data.</text>
</comment>
<dbReference type="Pfam" id="PF20684">
    <property type="entry name" value="Fung_rhodopsin"/>
    <property type="match status" value="1"/>
</dbReference>
<feature type="domain" description="Rhodopsin" evidence="8">
    <location>
        <begin position="39"/>
        <end position="272"/>
    </location>
</feature>
<name>A0A8H6ISI4_9PEZI</name>
<evidence type="ECO:0000313" key="9">
    <source>
        <dbReference type="EMBL" id="KAF6794285.1"/>
    </source>
</evidence>
<dbReference type="AlphaFoldDB" id="A0A8H6ISI4"/>
<evidence type="ECO:0000256" key="4">
    <source>
        <dbReference type="ARBA" id="ARBA00023136"/>
    </source>
</evidence>
<evidence type="ECO:0000256" key="2">
    <source>
        <dbReference type="ARBA" id="ARBA00022692"/>
    </source>
</evidence>
<dbReference type="InterPro" id="IPR052337">
    <property type="entry name" value="SAT4-like"/>
</dbReference>
<feature type="transmembrane region" description="Helical" evidence="7">
    <location>
        <begin position="20"/>
        <end position="43"/>
    </location>
</feature>
<evidence type="ECO:0000256" key="7">
    <source>
        <dbReference type="SAM" id="Phobius"/>
    </source>
</evidence>
<feature type="transmembrane region" description="Helical" evidence="7">
    <location>
        <begin position="242"/>
        <end position="267"/>
    </location>
</feature>
<evidence type="ECO:0000256" key="6">
    <source>
        <dbReference type="SAM" id="MobiDB-lite"/>
    </source>
</evidence>
<dbReference type="PANTHER" id="PTHR33048:SF96">
    <property type="entry name" value="INTEGRAL MEMBRANE PROTEIN"/>
    <property type="match status" value="1"/>
</dbReference>
<accession>A0A8H6ISI4</accession>
<feature type="transmembrane region" description="Helical" evidence="7">
    <location>
        <begin position="99"/>
        <end position="121"/>
    </location>
</feature>
<dbReference type="PANTHER" id="PTHR33048">
    <property type="entry name" value="PTH11-LIKE INTEGRAL MEMBRANE PROTEIN (AFU_ORTHOLOGUE AFUA_5G11245)"/>
    <property type="match status" value="1"/>
</dbReference>
<comment type="subcellular location">
    <subcellularLocation>
        <location evidence="1">Membrane</location>
        <topology evidence="1">Multi-pass membrane protein</topology>
    </subcellularLocation>
</comment>
<keyword evidence="2 7" id="KW-0812">Transmembrane</keyword>
<protein>
    <submittedName>
        <fullName evidence="9">Integral membrane protein</fullName>
    </submittedName>
</protein>
<dbReference type="Proteomes" id="UP000652219">
    <property type="component" value="Unassembled WGS sequence"/>
</dbReference>
<keyword evidence="3 7" id="KW-1133">Transmembrane helix</keyword>
<keyword evidence="4 7" id="KW-0472">Membrane</keyword>
<dbReference type="InterPro" id="IPR049326">
    <property type="entry name" value="Rhodopsin_dom_fungi"/>
</dbReference>
<keyword evidence="10" id="KW-1185">Reference proteome</keyword>
<evidence type="ECO:0000256" key="5">
    <source>
        <dbReference type="ARBA" id="ARBA00038359"/>
    </source>
</evidence>
<evidence type="ECO:0000256" key="1">
    <source>
        <dbReference type="ARBA" id="ARBA00004141"/>
    </source>
</evidence>